<dbReference type="InterPro" id="IPR045339">
    <property type="entry name" value="DUF6534"/>
</dbReference>
<keyword evidence="1" id="KW-0812">Transmembrane</keyword>
<sequence length="336" mass="36254">MADGIGWRGLHGQILAADEFSRPSTFSIYGPIVIGTYIGVVGCGMMLTLMYLAYCPHDTRWNKAMCISALGLAQSASDCSRVLKITVKDQSIAYFLDLHARPEEIFSPVLNIVICTVVQIFLVNRCSAVLKASLPLEHKGRGWYRTRVRGLIAVLVLGVAVCFGSGLAAVIALKVGPRLYANRAVDSTGTFPTLVTIWVSSTAATDIAISLIIVFQLLSAKEGSARQSSRVIGAMIRVAFQGGGLVTALQIITLVTYLIGNSSWPDCTTIFMSKVYSLTLLAALALPRYVRNRKNPSGTPHRQPVTDPIVLRRRDGDSVWDAASPGVASPTSVRIR</sequence>
<feature type="transmembrane region" description="Helical" evidence="1">
    <location>
        <begin position="238"/>
        <end position="259"/>
    </location>
</feature>
<keyword evidence="1" id="KW-1133">Transmembrane helix</keyword>
<feature type="transmembrane region" description="Helical" evidence="1">
    <location>
        <begin position="271"/>
        <end position="290"/>
    </location>
</feature>
<dbReference type="AlphaFoldDB" id="A0AAD9D0D0"/>
<name>A0AAD9D0D0_PAPLA</name>
<dbReference type="Pfam" id="PF20152">
    <property type="entry name" value="DUF6534"/>
    <property type="match status" value="1"/>
</dbReference>
<dbReference type="PANTHER" id="PTHR40465:SF1">
    <property type="entry name" value="DUF6534 DOMAIN-CONTAINING PROTEIN"/>
    <property type="match status" value="1"/>
</dbReference>
<feature type="transmembrane region" description="Helical" evidence="1">
    <location>
        <begin position="151"/>
        <end position="175"/>
    </location>
</feature>
<feature type="transmembrane region" description="Helical" evidence="1">
    <location>
        <begin position="28"/>
        <end position="54"/>
    </location>
</feature>
<dbReference type="PANTHER" id="PTHR40465">
    <property type="entry name" value="CHROMOSOME 1, WHOLE GENOME SHOTGUN SEQUENCE"/>
    <property type="match status" value="1"/>
</dbReference>
<feature type="domain" description="DUF6534" evidence="2">
    <location>
        <begin position="202"/>
        <end position="284"/>
    </location>
</feature>
<keyword evidence="4" id="KW-1185">Reference proteome</keyword>
<accession>A0AAD9D0D0</accession>
<feature type="transmembrane region" description="Helical" evidence="1">
    <location>
        <begin position="195"/>
        <end position="218"/>
    </location>
</feature>
<dbReference type="Proteomes" id="UP001182556">
    <property type="component" value="Unassembled WGS sequence"/>
</dbReference>
<organism evidence="3 4">
    <name type="scientific">Papiliotrema laurentii</name>
    <name type="common">Cryptococcus laurentii</name>
    <dbReference type="NCBI Taxonomy" id="5418"/>
    <lineage>
        <taxon>Eukaryota</taxon>
        <taxon>Fungi</taxon>
        <taxon>Dikarya</taxon>
        <taxon>Basidiomycota</taxon>
        <taxon>Agaricomycotina</taxon>
        <taxon>Tremellomycetes</taxon>
        <taxon>Tremellales</taxon>
        <taxon>Rhynchogastremaceae</taxon>
        <taxon>Papiliotrema</taxon>
    </lineage>
</organism>
<evidence type="ECO:0000313" key="4">
    <source>
        <dbReference type="Proteomes" id="UP001182556"/>
    </source>
</evidence>
<gene>
    <name evidence="3" type="ORF">DB88DRAFT_492225</name>
</gene>
<reference evidence="3" key="1">
    <citation type="submission" date="2023-02" db="EMBL/GenBank/DDBJ databases">
        <title>Identification and recombinant expression of a fungal hydrolase from Papiliotrema laurentii that hydrolyzes apple cutin and clears colloidal polyester polyurethane.</title>
        <authorList>
            <consortium name="DOE Joint Genome Institute"/>
            <person name="Roman V.A."/>
            <person name="Bojanowski C."/>
            <person name="Crable B.R."/>
            <person name="Wagner D.N."/>
            <person name="Hung C.S."/>
            <person name="Nadeau L.J."/>
            <person name="Schratz L."/>
            <person name="Haridas S."/>
            <person name="Pangilinan J."/>
            <person name="Lipzen A."/>
            <person name="Na H."/>
            <person name="Yan M."/>
            <person name="Ng V."/>
            <person name="Grigoriev I.V."/>
            <person name="Spatafora J.W."/>
            <person name="Barlow D."/>
            <person name="Biffinger J."/>
            <person name="Kelley-Loughnane N."/>
            <person name="Varaljay V.A."/>
            <person name="Crookes-Goodson W.J."/>
        </authorList>
    </citation>
    <scope>NUCLEOTIDE SEQUENCE</scope>
    <source>
        <strain evidence="3">5307AH</strain>
    </source>
</reference>
<evidence type="ECO:0000256" key="1">
    <source>
        <dbReference type="SAM" id="Phobius"/>
    </source>
</evidence>
<evidence type="ECO:0000313" key="3">
    <source>
        <dbReference type="EMBL" id="KAK1923730.1"/>
    </source>
</evidence>
<protein>
    <recommendedName>
        <fullName evidence="2">DUF6534 domain-containing protein</fullName>
    </recommendedName>
</protein>
<proteinExistence type="predicted"/>
<evidence type="ECO:0000259" key="2">
    <source>
        <dbReference type="Pfam" id="PF20152"/>
    </source>
</evidence>
<comment type="caution">
    <text evidence="3">The sequence shown here is derived from an EMBL/GenBank/DDBJ whole genome shotgun (WGS) entry which is preliminary data.</text>
</comment>
<dbReference type="EMBL" id="JAODAN010000006">
    <property type="protein sequence ID" value="KAK1923730.1"/>
    <property type="molecule type" value="Genomic_DNA"/>
</dbReference>
<keyword evidence="1" id="KW-0472">Membrane</keyword>